<dbReference type="Gene3D" id="1.20.900.10">
    <property type="entry name" value="Dbl homology (DH) domain"/>
    <property type="match status" value="1"/>
</dbReference>
<sequence length="365" mass="40762">MLPCAFSSEDPALKEDSALARWAADPANTAWMENPEEAIYDDVPRENSDSEPDEMIYDDVDNGGEGGNSSLEYGWSSSEFESYEEQSDSESRNGVPRPFLRSNHKKQMQKLMKAAREGTKDGLEKTKAAVKRGRSFIRTKSFVSADHRSCLEEEQSLFIDVDCRHPEAVLTPMPDGLSQQQVVRRYILGSIVDSEKNYVDALKRILEQYEKPLSEMEPRVLSERKLRTVFYRVKEVLQCHCLFQIALASRVAEWDSVEMIGDVFVASVTEPPHLEGLWVPLPFFRGCLRASVLQQDPQDTADTAELPVQAGLKSGGSAQVWGGGGISREASRGLRGRFTRNRTVGLGYATGSWRTPFVAEPGLCL</sequence>
<protein>
    <recommendedName>
        <fullName evidence="3">DH domain-containing protein</fullName>
    </recommendedName>
</protein>
<dbReference type="Proteomes" id="UP000694720">
    <property type="component" value="Unplaced"/>
</dbReference>
<evidence type="ECO:0000256" key="1">
    <source>
        <dbReference type="ARBA" id="ARBA00022658"/>
    </source>
</evidence>
<reference evidence="4" key="1">
    <citation type="submission" date="2025-08" db="UniProtKB">
        <authorList>
            <consortium name="Ensembl"/>
        </authorList>
    </citation>
    <scope>IDENTIFICATION</scope>
</reference>
<dbReference type="PROSITE" id="PS50010">
    <property type="entry name" value="DH_2"/>
    <property type="match status" value="1"/>
</dbReference>
<dbReference type="PANTHER" id="PTHR12877">
    <property type="entry name" value="RHO GUANINE NUCLEOTIDE EXCHANGE FACTOR"/>
    <property type="match status" value="1"/>
</dbReference>
<evidence type="ECO:0000313" key="4">
    <source>
        <dbReference type="Ensembl" id="ENSSSCP00035002741.1"/>
    </source>
</evidence>
<evidence type="ECO:0000256" key="2">
    <source>
        <dbReference type="SAM" id="MobiDB-lite"/>
    </source>
</evidence>
<name>A0A8D0YN08_PIG</name>
<dbReference type="SUPFAM" id="SSF48065">
    <property type="entry name" value="DBL homology domain (DH-domain)"/>
    <property type="match status" value="1"/>
</dbReference>
<feature type="compositionally biased region" description="Acidic residues" evidence="2">
    <location>
        <begin position="49"/>
        <end position="62"/>
    </location>
</feature>
<dbReference type="InterPro" id="IPR039919">
    <property type="entry name" value="ARHGEF10/ARHGEF17"/>
</dbReference>
<feature type="domain" description="DH" evidence="3">
    <location>
        <begin position="183"/>
        <end position="265"/>
    </location>
</feature>
<dbReference type="InterPro" id="IPR000219">
    <property type="entry name" value="DH_dom"/>
</dbReference>
<dbReference type="PANTHER" id="PTHR12877:SF14">
    <property type="entry name" value="RHO GUANINE NUCLEOTIDE EXCHANGE FACTOR 10"/>
    <property type="match status" value="1"/>
</dbReference>
<accession>A0A8D0YN08</accession>
<dbReference type="Ensembl" id="ENSSSCT00035008026.1">
    <property type="protein sequence ID" value="ENSSSCP00035002741.1"/>
    <property type="gene ID" value="ENSSSCG00035006438.1"/>
</dbReference>
<organism evidence="4 5">
    <name type="scientific">Sus scrofa</name>
    <name type="common">Pig</name>
    <dbReference type="NCBI Taxonomy" id="9823"/>
    <lineage>
        <taxon>Eukaryota</taxon>
        <taxon>Metazoa</taxon>
        <taxon>Chordata</taxon>
        <taxon>Craniata</taxon>
        <taxon>Vertebrata</taxon>
        <taxon>Euteleostomi</taxon>
        <taxon>Mammalia</taxon>
        <taxon>Eutheria</taxon>
        <taxon>Laurasiatheria</taxon>
        <taxon>Artiodactyla</taxon>
        <taxon>Suina</taxon>
        <taxon>Suidae</taxon>
        <taxon>Sus</taxon>
    </lineage>
</organism>
<dbReference type="GO" id="GO:0005085">
    <property type="term" value="F:guanyl-nucleotide exchange factor activity"/>
    <property type="evidence" value="ECO:0007669"/>
    <property type="project" value="UniProtKB-KW"/>
</dbReference>
<evidence type="ECO:0000313" key="5">
    <source>
        <dbReference type="Proteomes" id="UP000694720"/>
    </source>
</evidence>
<proteinExistence type="predicted"/>
<keyword evidence="1" id="KW-0344">Guanine-nucleotide releasing factor</keyword>
<dbReference type="Pfam" id="PF00621">
    <property type="entry name" value="RhoGEF"/>
    <property type="match status" value="1"/>
</dbReference>
<feature type="region of interest" description="Disordered" evidence="2">
    <location>
        <begin position="26"/>
        <end position="122"/>
    </location>
</feature>
<dbReference type="AlphaFoldDB" id="A0A8D0YN08"/>
<evidence type="ECO:0000259" key="3">
    <source>
        <dbReference type="PROSITE" id="PS50010"/>
    </source>
</evidence>
<dbReference type="InterPro" id="IPR035899">
    <property type="entry name" value="DBL_dom_sf"/>
</dbReference>